<evidence type="ECO:0000313" key="9">
    <source>
        <dbReference type="Proteomes" id="UP000230119"/>
    </source>
</evidence>
<evidence type="ECO:0000256" key="7">
    <source>
        <dbReference type="HAMAP-Rule" id="MF_02065"/>
    </source>
</evidence>
<keyword evidence="5 7" id="KW-0456">Lyase</keyword>
<keyword evidence="2 7" id="KW-0812">Transmembrane</keyword>
<dbReference type="AlphaFoldDB" id="A0A2M7BRT0"/>
<gene>
    <name evidence="7" type="primary">mltG</name>
    <name evidence="8" type="ORF">COS52_04010</name>
</gene>
<dbReference type="Gene3D" id="3.30.1490.480">
    <property type="entry name" value="Endolytic murein transglycosylase"/>
    <property type="match status" value="1"/>
</dbReference>
<dbReference type="GO" id="GO:0008932">
    <property type="term" value="F:lytic endotransglycosylase activity"/>
    <property type="evidence" value="ECO:0007669"/>
    <property type="project" value="UniProtKB-UniRule"/>
</dbReference>
<evidence type="ECO:0000256" key="3">
    <source>
        <dbReference type="ARBA" id="ARBA00022989"/>
    </source>
</evidence>
<proteinExistence type="inferred from homology"/>
<dbReference type="GO" id="GO:0005886">
    <property type="term" value="C:plasma membrane"/>
    <property type="evidence" value="ECO:0007669"/>
    <property type="project" value="UniProtKB-UniRule"/>
</dbReference>
<keyword evidence="6 7" id="KW-0961">Cell wall biogenesis/degradation</keyword>
<keyword evidence="3 7" id="KW-1133">Transmembrane helix</keyword>
<dbReference type="HAMAP" id="MF_02065">
    <property type="entry name" value="MltG"/>
    <property type="match status" value="1"/>
</dbReference>
<evidence type="ECO:0000256" key="5">
    <source>
        <dbReference type="ARBA" id="ARBA00023239"/>
    </source>
</evidence>
<dbReference type="PANTHER" id="PTHR30518">
    <property type="entry name" value="ENDOLYTIC MUREIN TRANSGLYCOSYLASE"/>
    <property type="match status" value="1"/>
</dbReference>
<evidence type="ECO:0000256" key="1">
    <source>
        <dbReference type="ARBA" id="ARBA00022475"/>
    </source>
</evidence>
<dbReference type="GO" id="GO:0071555">
    <property type="term" value="P:cell wall organization"/>
    <property type="evidence" value="ECO:0007669"/>
    <property type="project" value="UniProtKB-KW"/>
</dbReference>
<dbReference type="Proteomes" id="UP000230119">
    <property type="component" value="Unassembled WGS sequence"/>
</dbReference>
<dbReference type="EMBL" id="PEVA01000169">
    <property type="protein sequence ID" value="PIV08190.1"/>
    <property type="molecule type" value="Genomic_DNA"/>
</dbReference>
<dbReference type="InterPro" id="IPR003770">
    <property type="entry name" value="MLTG-like"/>
</dbReference>
<dbReference type="GO" id="GO:0009252">
    <property type="term" value="P:peptidoglycan biosynthetic process"/>
    <property type="evidence" value="ECO:0007669"/>
    <property type="project" value="UniProtKB-UniRule"/>
</dbReference>
<accession>A0A2M7BRT0</accession>
<evidence type="ECO:0000256" key="2">
    <source>
        <dbReference type="ARBA" id="ARBA00022692"/>
    </source>
</evidence>
<keyword evidence="4 7" id="KW-0472">Membrane</keyword>
<reference evidence="9" key="1">
    <citation type="submission" date="2017-09" db="EMBL/GenBank/DDBJ databases">
        <title>Depth-based differentiation of microbial function through sediment-hosted aquifers and enrichment of novel symbionts in the deep terrestrial subsurface.</title>
        <authorList>
            <person name="Probst A.J."/>
            <person name="Ladd B."/>
            <person name="Jarett J.K."/>
            <person name="Geller-Mcgrath D.E."/>
            <person name="Sieber C.M.K."/>
            <person name="Emerson J.B."/>
            <person name="Anantharaman K."/>
            <person name="Thomas B.C."/>
            <person name="Malmstrom R."/>
            <person name="Stieglmeier M."/>
            <person name="Klingl A."/>
            <person name="Woyke T."/>
            <person name="Ryan C.M."/>
            <person name="Banfield J.F."/>
        </authorList>
    </citation>
    <scope>NUCLEOTIDE SEQUENCE [LARGE SCALE GENOMIC DNA]</scope>
</reference>
<dbReference type="NCBIfam" id="TIGR00247">
    <property type="entry name" value="endolytic transglycosylase MltG"/>
    <property type="match status" value="1"/>
</dbReference>
<evidence type="ECO:0000256" key="4">
    <source>
        <dbReference type="ARBA" id="ARBA00023136"/>
    </source>
</evidence>
<keyword evidence="1 7" id="KW-1003">Cell membrane</keyword>
<protein>
    <recommendedName>
        <fullName evidence="7">Endolytic murein transglycosylase</fullName>
        <ecNumber evidence="7">4.2.2.29</ecNumber>
    </recommendedName>
    <alternativeName>
        <fullName evidence="7">Peptidoglycan lytic transglycosylase</fullName>
    </alternativeName>
    <alternativeName>
        <fullName evidence="7">Peptidoglycan polymerization terminase</fullName>
    </alternativeName>
</protein>
<comment type="function">
    <text evidence="7">Functions as a peptidoglycan terminase that cleaves nascent peptidoglycan strands endolytically to terminate their elongation.</text>
</comment>
<comment type="similarity">
    <text evidence="7">Belongs to the transglycosylase MltG family.</text>
</comment>
<sequence length="322" mass="36903">MKKIVGLLLMSVVVLSLLYWNLFGPVGSSKDETLFIIPKNQEGFDVVEKLAEGRFIKNKKLFQFFKSVFILNIQVESGGYRLNSAMWAIDIVKKLNGKPDLVWISWSSCLRKEQIGEILANTLGWGDEELYKWNTVYTNTKPEYFEGVYYPDTYLVPRDETGDKIATRLIGRFNEQFALYADKYIKANIRWVTGLKIASLISREAAGKADMHLISGIIWNRLNDGMPLQIDATMQYTLGKNTAGQWWGSIDLKEKQNDSPYNSYLHKGLPPTPICSANIDYIEAALNPDETDCLFYLHGRNKQIHCAKTYEEHLENIETYLN</sequence>
<dbReference type="PANTHER" id="PTHR30518:SF2">
    <property type="entry name" value="ENDOLYTIC MUREIN TRANSGLYCOSYLASE"/>
    <property type="match status" value="1"/>
</dbReference>
<evidence type="ECO:0000256" key="6">
    <source>
        <dbReference type="ARBA" id="ARBA00023316"/>
    </source>
</evidence>
<comment type="catalytic activity">
    <reaction evidence="7">
        <text>a peptidoglycan chain = a peptidoglycan chain with N-acetyl-1,6-anhydromuramyl-[peptide] at the reducing end + a peptidoglycan chain with N-acetylglucosamine at the non-reducing end.</text>
        <dbReference type="EC" id="4.2.2.29"/>
    </reaction>
</comment>
<name>A0A2M7BRT0_9BACT</name>
<organism evidence="8 9">
    <name type="scientific">Candidatus Roizmanbacteria bacterium CG03_land_8_20_14_0_80_39_12</name>
    <dbReference type="NCBI Taxonomy" id="1974847"/>
    <lineage>
        <taxon>Bacteria</taxon>
        <taxon>Candidatus Roizmaniibacteriota</taxon>
    </lineage>
</organism>
<feature type="site" description="Important for catalytic activity" evidence="7">
    <location>
        <position position="204"/>
    </location>
</feature>
<evidence type="ECO:0000313" key="8">
    <source>
        <dbReference type="EMBL" id="PIV08190.1"/>
    </source>
</evidence>
<comment type="caution">
    <text evidence="8">The sequence shown here is derived from an EMBL/GenBank/DDBJ whole genome shotgun (WGS) entry which is preliminary data.</text>
</comment>
<dbReference type="Pfam" id="PF02618">
    <property type="entry name" value="YceG"/>
    <property type="match status" value="1"/>
</dbReference>
<dbReference type="EC" id="4.2.2.29" evidence="7"/>